<dbReference type="PANTHER" id="PTHR28047">
    <property type="entry name" value="PROTEIN DCG1"/>
    <property type="match status" value="1"/>
</dbReference>
<dbReference type="VEuPathDB" id="FungiDB:JI435_087890"/>
<dbReference type="FunFam" id="3.40.50.12500:FF:000001">
    <property type="entry name" value="Putative hydantoin racemase"/>
    <property type="match status" value="1"/>
</dbReference>
<accession>A0A7U2HZ96</accession>
<dbReference type="GO" id="GO:0047661">
    <property type="term" value="F:amino-acid racemase activity"/>
    <property type="evidence" value="ECO:0007669"/>
    <property type="project" value="InterPro"/>
</dbReference>
<dbReference type="AlphaFoldDB" id="A0A7U2HZ96"/>
<dbReference type="RefSeq" id="XP_001799097.1">
    <property type="nucleotide sequence ID" value="XM_001799045.1"/>
</dbReference>
<sequence length="264" mass="27989">MDPKTFPTVVGIEQPPISILLINPNSSAHMTDACLKTVSTKIPPGVTVYGFTAPPPAPSAIEGRVDGVLSAAECLRNIVPIKHRFDAFLVCCFSNHPLITALREEVTQPVLGIMESALYASRMCGNKLGIVTTSERSEIIHQQSIAEYGFGKFSAGCAACRISVLDLERKPKEEVFAGVVKAAKELVDGRGADCICLGCAGMTGAKEACEDAVGKHQNQAMVVDGVGVGVQFLIGLVREGLGTAKGGAYRPAEAGRKARNQEWY</sequence>
<comment type="similarity">
    <text evidence="1">Belongs to the HyuE racemase family.</text>
</comment>
<dbReference type="KEGG" id="pno:SNOG_08789"/>
<dbReference type="InterPro" id="IPR052186">
    <property type="entry name" value="Hydantoin_racemase-like"/>
</dbReference>
<dbReference type="OrthoDB" id="412018at2759"/>
<protein>
    <recommendedName>
        <fullName evidence="4">Asp/Glu/hydantoin racemase</fullName>
    </recommendedName>
</protein>
<dbReference type="Gene3D" id="3.40.50.12500">
    <property type="match status" value="1"/>
</dbReference>
<organism evidence="2 3">
    <name type="scientific">Phaeosphaeria nodorum (strain SN15 / ATCC MYA-4574 / FGSC 10173)</name>
    <name type="common">Glume blotch fungus</name>
    <name type="synonym">Parastagonospora nodorum</name>
    <dbReference type="NCBI Taxonomy" id="321614"/>
    <lineage>
        <taxon>Eukaryota</taxon>
        <taxon>Fungi</taxon>
        <taxon>Dikarya</taxon>
        <taxon>Ascomycota</taxon>
        <taxon>Pezizomycotina</taxon>
        <taxon>Dothideomycetes</taxon>
        <taxon>Pleosporomycetidae</taxon>
        <taxon>Pleosporales</taxon>
        <taxon>Pleosporineae</taxon>
        <taxon>Phaeosphaeriaceae</taxon>
        <taxon>Parastagonospora</taxon>
    </lineage>
</organism>
<keyword evidence="3" id="KW-1185">Reference proteome</keyword>
<reference evidence="3" key="1">
    <citation type="journal article" date="2021" name="BMC Genomics">
        <title>Chromosome-level genome assembly and manually-curated proteome of model necrotroph Parastagonospora nodorum Sn15 reveals a genome-wide trove of candidate effector homologs, and redundancy of virulence-related functions within an accessory chromosome.</title>
        <authorList>
            <person name="Bertazzoni S."/>
            <person name="Jones D.A.B."/>
            <person name="Phan H.T."/>
            <person name="Tan K.-C."/>
            <person name="Hane J.K."/>
        </authorList>
    </citation>
    <scope>NUCLEOTIDE SEQUENCE [LARGE SCALE GENOMIC DNA]</scope>
    <source>
        <strain evidence="3">SN15 / ATCC MYA-4574 / FGSC 10173)</strain>
    </source>
</reference>
<evidence type="ECO:0000256" key="1">
    <source>
        <dbReference type="ARBA" id="ARBA00038414"/>
    </source>
</evidence>
<evidence type="ECO:0000313" key="2">
    <source>
        <dbReference type="EMBL" id="QRC97425.1"/>
    </source>
</evidence>
<dbReference type="Pfam" id="PF01177">
    <property type="entry name" value="Asp_Glu_race"/>
    <property type="match status" value="1"/>
</dbReference>
<evidence type="ECO:0000313" key="3">
    <source>
        <dbReference type="Proteomes" id="UP000663193"/>
    </source>
</evidence>
<evidence type="ECO:0008006" key="4">
    <source>
        <dbReference type="Google" id="ProtNLM"/>
    </source>
</evidence>
<dbReference type="InterPro" id="IPR015942">
    <property type="entry name" value="Asp/Glu/hydantoin_racemase"/>
</dbReference>
<gene>
    <name evidence="2" type="ORF">JI435_087890</name>
</gene>
<dbReference type="InterPro" id="IPR053714">
    <property type="entry name" value="Iso_Racemase_Enz_sf"/>
</dbReference>
<dbReference type="EMBL" id="CP069029">
    <property type="protein sequence ID" value="QRC97425.1"/>
    <property type="molecule type" value="Genomic_DNA"/>
</dbReference>
<dbReference type="Proteomes" id="UP000663193">
    <property type="component" value="Chromosome 7"/>
</dbReference>
<dbReference type="PANTHER" id="PTHR28047:SF6">
    <property type="entry name" value="CN HYDROLASE DOMAIN-CONTAINING PROTEIN"/>
    <property type="match status" value="1"/>
</dbReference>
<proteinExistence type="inferred from homology"/>
<name>A0A7U2HZ96_PHANO</name>
<dbReference type="OMA" id="FEHHCAA"/>